<dbReference type="Pfam" id="PF10069">
    <property type="entry name" value="DICT"/>
    <property type="match status" value="1"/>
</dbReference>
<feature type="domain" description="DICT" evidence="1">
    <location>
        <begin position="122"/>
        <end position="210"/>
    </location>
</feature>
<comment type="caution">
    <text evidence="2">The sequence shown here is derived from an EMBL/GenBank/DDBJ whole genome shotgun (WGS) entry which is preliminary data.</text>
</comment>
<protein>
    <submittedName>
        <fullName evidence="2">Histidine kinase</fullName>
    </submittedName>
</protein>
<reference evidence="2 3" key="1">
    <citation type="submission" date="2018-06" db="EMBL/GenBank/DDBJ databases">
        <title>Halonotius sp. F13-13 a new haloarchaeeon isolated from a solar saltern from Isla Cristina, Huelva, Spain.</title>
        <authorList>
            <person name="Duran-Viseras A."/>
            <person name="Sanchez-Porro C."/>
            <person name="Ventosa A."/>
        </authorList>
    </citation>
    <scope>NUCLEOTIDE SEQUENCE [LARGE SCALE GENOMIC DNA]</scope>
    <source>
        <strain evidence="2 3">F13-13</strain>
    </source>
</reference>
<dbReference type="AlphaFoldDB" id="A0A3A6Q8W3"/>
<sequence>MPVYDSGVIERPFTQLPATTVTVQVDPDASVAPVRSRLSQLFGTEQVTVTEGDADQAAEVVASRDGRVVATSSVDALLQSLLLINSDVYITGSRPVTEATLPDVLAALSDIPFQLRGYPDSDSEKLLLIAVSRRIERRAIEAGAGTFRVGFQQLSRLVDEPGTTEVYEQLAATDVDVHAYGVGDVAVPDELGVTAHTGDSALHRRGWFVIFEPATATVEPMALYALARGANHWEGFWTYTPERIAAISDVVTQTAVTRS</sequence>
<name>A0A3A6Q8W3_9EURY</name>
<accession>A0A3A6Q8W3</accession>
<dbReference type="GO" id="GO:0016301">
    <property type="term" value="F:kinase activity"/>
    <property type="evidence" value="ECO:0007669"/>
    <property type="project" value="UniProtKB-KW"/>
</dbReference>
<gene>
    <name evidence="2" type="ORF">DM826_11515</name>
</gene>
<dbReference type="InterPro" id="IPR019278">
    <property type="entry name" value="DICT_dom"/>
</dbReference>
<evidence type="ECO:0000313" key="3">
    <source>
        <dbReference type="Proteomes" id="UP000276588"/>
    </source>
</evidence>
<proteinExistence type="predicted"/>
<keyword evidence="3" id="KW-1185">Reference proteome</keyword>
<evidence type="ECO:0000313" key="2">
    <source>
        <dbReference type="EMBL" id="RJX42266.1"/>
    </source>
</evidence>
<keyword evidence="2" id="KW-0808">Transferase</keyword>
<evidence type="ECO:0000259" key="1">
    <source>
        <dbReference type="Pfam" id="PF10069"/>
    </source>
</evidence>
<keyword evidence="2" id="KW-0418">Kinase</keyword>
<dbReference type="EMBL" id="QKNY01000018">
    <property type="protein sequence ID" value="RJX42266.1"/>
    <property type="molecule type" value="Genomic_DNA"/>
</dbReference>
<organism evidence="2 3">
    <name type="scientific">Halonotius aquaticus</name>
    <dbReference type="NCBI Taxonomy" id="2216978"/>
    <lineage>
        <taxon>Archaea</taxon>
        <taxon>Methanobacteriati</taxon>
        <taxon>Methanobacteriota</taxon>
        <taxon>Stenosarchaea group</taxon>
        <taxon>Halobacteria</taxon>
        <taxon>Halobacteriales</taxon>
        <taxon>Haloferacaceae</taxon>
        <taxon>Halonotius</taxon>
    </lineage>
</organism>
<dbReference type="Proteomes" id="UP000276588">
    <property type="component" value="Unassembled WGS sequence"/>
</dbReference>